<dbReference type="SMART" id="SM01375">
    <property type="entry name" value="Dynein_light"/>
    <property type="match status" value="1"/>
</dbReference>
<evidence type="ECO:0000313" key="1">
    <source>
        <dbReference type="EMBL" id="WUR03917.1"/>
    </source>
</evidence>
<dbReference type="Gene3D" id="3.30.740.10">
    <property type="entry name" value="Protein Inhibitor Of Neuronal Nitric Oxide Synthase"/>
    <property type="match status" value="1"/>
</dbReference>
<gene>
    <name evidence="1" type="ORF">VNE69_06230</name>
</gene>
<proteinExistence type="predicted"/>
<evidence type="ECO:0000313" key="2">
    <source>
        <dbReference type="Proteomes" id="UP001334084"/>
    </source>
</evidence>
<reference evidence="1" key="1">
    <citation type="journal article" date="2024" name="BMC Genomics">
        <title>Functional annotation of a divergent genome using sequence and structure-based similarity.</title>
        <authorList>
            <person name="Svedberg D."/>
            <person name="Winiger R.R."/>
            <person name="Berg A."/>
            <person name="Sharma H."/>
            <person name="Tellgren-Roth C."/>
            <person name="Debrunner-Vossbrinck B.A."/>
            <person name="Vossbrinck C.R."/>
            <person name="Barandun J."/>
        </authorList>
    </citation>
    <scope>NUCLEOTIDE SEQUENCE</scope>
    <source>
        <strain evidence="1">Illinois isolate</strain>
    </source>
</reference>
<sequence>MAKIEEEKSKIEEEVKFSDNRDFPEEIKKKIISELKGKTRNLEPTKVGSCLKMMLDRNFGSGWCVIIGGHFSGAFTYVGSLYIEITVREIVIVIFKTYKPDKN</sequence>
<dbReference type="RefSeq" id="XP_065330062.1">
    <property type="nucleotide sequence ID" value="XM_065473990.1"/>
</dbReference>
<dbReference type="GO" id="GO:0007017">
    <property type="term" value="P:microtubule-based process"/>
    <property type="evidence" value="ECO:0007669"/>
    <property type="project" value="InterPro"/>
</dbReference>
<dbReference type="InterPro" id="IPR037177">
    <property type="entry name" value="DLC_sf"/>
</dbReference>
<dbReference type="EMBL" id="CP142731">
    <property type="protein sequence ID" value="WUR03917.1"/>
    <property type="molecule type" value="Genomic_DNA"/>
</dbReference>
<dbReference type="Proteomes" id="UP001334084">
    <property type="component" value="Chromosome 6"/>
</dbReference>
<dbReference type="SUPFAM" id="SSF54648">
    <property type="entry name" value="DLC"/>
    <property type="match status" value="1"/>
</dbReference>
<keyword evidence="2" id="KW-1185">Reference proteome</keyword>
<dbReference type="GeneID" id="90541727"/>
<name>A0AAX4JDD7_9MICR</name>
<dbReference type="AlphaFoldDB" id="A0AAX4JDD7"/>
<accession>A0AAX4JDD7</accession>
<dbReference type="KEGG" id="vnx:VNE69_06230"/>
<dbReference type="GO" id="GO:0030286">
    <property type="term" value="C:dynein complex"/>
    <property type="evidence" value="ECO:0007669"/>
    <property type="project" value="InterPro"/>
</dbReference>
<organism evidence="1 2">
    <name type="scientific">Vairimorpha necatrix</name>
    <dbReference type="NCBI Taxonomy" id="6039"/>
    <lineage>
        <taxon>Eukaryota</taxon>
        <taxon>Fungi</taxon>
        <taxon>Fungi incertae sedis</taxon>
        <taxon>Microsporidia</taxon>
        <taxon>Nosematidae</taxon>
        <taxon>Vairimorpha</taxon>
    </lineage>
</organism>
<dbReference type="Pfam" id="PF01221">
    <property type="entry name" value="Dynein_light"/>
    <property type="match status" value="1"/>
</dbReference>
<dbReference type="CDD" id="cd21450">
    <property type="entry name" value="DLC-like_DYNLL1-like"/>
    <property type="match status" value="1"/>
</dbReference>
<dbReference type="InterPro" id="IPR001372">
    <property type="entry name" value="Dynein_light_chain_typ-1/2"/>
</dbReference>
<protein>
    <submittedName>
        <fullName evidence="1">Dynein light chain</fullName>
    </submittedName>
</protein>